<evidence type="ECO:0000313" key="3">
    <source>
        <dbReference type="Proteomes" id="UP000183053"/>
    </source>
</evidence>
<feature type="region of interest" description="Disordered" evidence="1">
    <location>
        <begin position="1"/>
        <end position="53"/>
    </location>
</feature>
<gene>
    <name evidence="2" type="ORF">SAMN04489765_1254</name>
</gene>
<feature type="compositionally biased region" description="Low complexity" evidence="1">
    <location>
        <begin position="12"/>
        <end position="28"/>
    </location>
</feature>
<accession>A0A1H1CKG7</accession>
<evidence type="ECO:0000256" key="1">
    <source>
        <dbReference type="SAM" id="MobiDB-lite"/>
    </source>
</evidence>
<dbReference type="RefSeq" id="WP_156483194.1">
    <property type="nucleotide sequence ID" value="NZ_AP025457.1"/>
</dbReference>
<dbReference type="Proteomes" id="UP000183053">
    <property type="component" value="Unassembled WGS sequence"/>
</dbReference>
<sequence>MSEKDETDLSGLAETPAEAAAEARQAQLDAREAVGADFDDDGDDEIAEEEGIS</sequence>
<proteinExistence type="predicted"/>
<protein>
    <submittedName>
        <fullName evidence="2">Uncharacterized protein</fullName>
    </submittedName>
</protein>
<keyword evidence="3" id="KW-1185">Reference proteome</keyword>
<evidence type="ECO:0000313" key="2">
    <source>
        <dbReference type="EMBL" id="SDQ64725.1"/>
    </source>
</evidence>
<name>A0A1H1CKG7_9ACTN</name>
<dbReference type="STRING" id="47312.SAMN04489765_1254"/>
<feature type="compositionally biased region" description="Acidic residues" evidence="1">
    <location>
        <begin position="37"/>
        <end position="53"/>
    </location>
</feature>
<dbReference type="AlphaFoldDB" id="A0A1H1CKG7"/>
<organism evidence="2 3">
    <name type="scientific">Tsukamurella pulmonis</name>
    <dbReference type="NCBI Taxonomy" id="47312"/>
    <lineage>
        <taxon>Bacteria</taxon>
        <taxon>Bacillati</taxon>
        <taxon>Actinomycetota</taxon>
        <taxon>Actinomycetes</taxon>
        <taxon>Mycobacteriales</taxon>
        <taxon>Tsukamurellaceae</taxon>
        <taxon>Tsukamurella</taxon>
    </lineage>
</organism>
<dbReference type="EMBL" id="FNLF01000002">
    <property type="protein sequence ID" value="SDQ64725.1"/>
    <property type="molecule type" value="Genomic_DNA"/>
</dbReference>
<reference evidence="3" key="1">
    <citation type="submission" date="2016-10" db="EMBL/GenBank/DDBJ databases">
        <authorList>
            <person name="Varghese N."/>
            <person name="Submissions S."/>
        </authorList>
    </citation>
    <scope>NUCLEOTIDE SEQUENCE [LARGE SCALE GENOMIC DNA]</scope>
    <source>
        <strain evidence="3">DSM 44142</strain>
    </source>
</reference>